<accession>F2B8F1</accession>
<gene>
    <name evidence="2" type="ORF">HMPREF9123_0004</name>
</gene>
<evidence type="ECO:0000313" key="3">
    <source>
        <dbReference type="Proteomes" id="UP000004105"/>
    </source>
</evidence>
<feature type="region of interest" description="Disordered" evidence="1">
    <location>
        <begin position="1"/>
        <end position="64"/>
    </location>
</feature>
<keyword evidence="3" id="KW-1185">Reference proteome</keyword>
<reference evidence="2 3" key="1">
    <citation type="submission" date="2011-02" db="EMBL/GenBank/DDBJ databases">
        <authorList>
            <person name="Muzny D."/>
            <person name="Qin X."/>
            <person name="Deng J."/>
            <person name="Jiang H."/>
            <person name="Liu Y."/>
            <person name="Qu J."/>
            <person name="Song X.-Z."/>
            <person name="Zhang L."/>
            <person name="Thornton R."/>
            <person name="Coyle M."/>
            <person name="Francisco L."/>
            <person name="Jackson L."/>
            <person name="Javaid M."/>
            <person name="Korchina V."/>
            <person name="Kovar C."/>
            <person name="Mata R."/>
            <person name="Mathew T."/>
            <person name="Ngo R."/>
            <person name="Nguyen L."/>
            <person name="Nguyen N."/>
            <person name="Okwuonu G."/>
            <person name="Ongeri F."/>
            <person name="Pham C."/>
            <person name="Simmons D."/>
            <person name="Wilczek-Boney K."/>
            <person name="Hale W."/>
            <person name="Jakkamsetti A."/>
            <person name="Pham P."/>
            <person name="Ruth R."/>
            <person name="San Lucas F."/>
            <person name="Warren J."/>
            <person name="Zhang J."/>
            <person name="Zhao Z."/>
            <person name="Zhou C."/>
            <person name="Zhu D."/>
            <person name="Lee S."/>
            <person name="Bess C."/>
            <person name="Blankenburg K."/>
            <person name="Forbes L."/>
            <person name="Fu Q."/>
            <person name="Gubbala S."/>
            <person name="Hirani K."/>
            <person name="Jayaseelan J.C."/>
            <person name="Lara F."/>
            <person name="Munidasa M."/>
            <person name="Palculict T."/>
            <person name="Patil S."/>
            <person name="Pu L.-L."/>
            <person name="Saada N."/>
            <person name="Tang L."/>
            <person name="Weissenberger G."/>
            <person name="Zhu Y."/>
            <person name="Hemphill L."/>
            <person name="Shang Y."/>
            <person name="Youmans B."/>
            <person name="Ayvaz T."/>
            <person name="Ross M."/>
            <person name="Santibanez J."/>
            <person name="Aqrawi P."/>
            <person name="Gross S."/>
            <person name="Joshi V."/>
            <person name="Fowler G."/>
            <person name="Nazareth L."/>
            <person name="Reid J."/>
            <person name="Worley K."/>
            <person name="Petrosino J."/>
            <person name="Highlander S."/>
            <person name="Gibbs R."/>
        </authorList>
    </citation>
    <scope>NUCLEOTIDE SEQUENCE [LARGE SCALE GENOMIC DNA]</scope>
    <source>
        <strain evidence="2 3">ATCC BAA-1200</strain>
    </source>
</reference>
<dbReference type="Proteomes" id="UP000004105">
    <property type="component" value="Unassembled WGS sequence"/>
</dbReference>
<dbReference type="AlphaFoldDB" id="F2B8F1"/>
<feature type="compositionally biased region" description="Polar residues" evidence="1">
    <location>
        <begin position="54"/>
        <end position="64"/>
    </location>
</feature>
<dbReference type="HOGENOM" id="CLU_2863112_0_0_4"/>
<organism evidence="2 3">
    <name type="scientific">Neisseria bacilliformis ATCC BAA-1200</name>
    <dbReference type="NCBI Taxonomy" id="888742"/>
    <lineage>
        <taxon>Bacteria</taxon>
        <taxon>Pseudomonadati</taxon>
        <taxon>Pseudomonadota</taxon>
        <taxon>Betaproteobacteria</taxon>
        <taxon>Neisseriales</taxon>
        <taxon>Neisseriaceae</taxon>
        <taxon>Neisseria</taxon>
    </lineage>
</organism>
<evidence type="ECO:0000313" key="2">
    <source>
        <dbReference type="EMBL" id="EGF12291.1"/>
    </source>
</evidence>
<sequence>MSPQGDARVPCRPTNLCFPQHPKPLNGKGRPRLRGDDVSENAAQARRRRFQTASVLQSAPFTTA</sequence>
<comment type="caution">
    <text evidence="2">The sequence shown here is derived from an EMBL/GenBank/DDBJ whole genome shotgun (WGS) entry which is preliminary data.</text>
</comment>
<protein>
    <submittedName>
        <fullName evidence="2">Uncharacterized protein</fullName>
    </submittedName>
</protein>
<proteinExistence type="predicted"/>
<name>F2B8F1_9NEIS</name>
<dbReference type="EMBL" id="AFAY01000001">
    <property type="protein sequence ID" value="EGF12291.1"/>
    <property type="molecule type" value="Genomic_DNA"/>
</dbReference>
<evidence type="ECO:0000256" key="1">
    <source>
        <dbReference type="SAM" id="MobiDB-lite"/>
    </source>
</evidence>